<evidence type="ECO:0000313" key="2">
    <source>
        <dbReference type="Proteomes" id="UP000257039"/>
    </source>
</evidence>
<protein>
    <recommendedName>
        <fullName evidence="3">Lipoprotein</fullName>
    </recommendedName>
</protein>
<keyword evidence="2" id="KW-1185">Reference proteome</keyword>
<evidence type="ECO:0008006" key="3">
    <source>
        <dbReference type="Google" id="ProtNLM"/>
    </source>
</evidence>
<reference evidence="1 2" key="1">
    <citation type="submission" date="2017-04" db="EMBL/GenBank/DDBJ databases">
        <title>Draft genome sequence of Zooshikella ganghwensis VG4 isolated from Red Sea sediments.</title>
        <authorList>
            <person name="Rehman Z."/>
            <person name="Alam I."/>
            <person name="Kamau A."/>
            <person name="Bajic V."/>
            <person name="Leiknes T."/>
        </authorList>
    </citation>
    <scope>NUCLEOTIDE SEQUENCE [LARGE SCALE GENOMIC DNA]</scope>
    <source>
        <strain evidence="1 2">VG4</strain>
    </source>
</reference>
<name>A0A4P9VV88_9GAMM</name>
<accession>A0A4P9VV88</accession>
<dbReference type="RefSeq" id="WP_094789119.1">
    <property type="nucleotide sequence ID" value="NZ_NDXW01000001.1"/>
</dbReference>
<gene>
    <name evidence="1" type="ORF">B9G39_24430</name>
</gene>
<dbReference type="Proteomes" id="UP000257039">
    <property type="component" value="Unassembled WGS sequence"/>
</dbReference>
<dbReference type="PROSITE" id="PS51257">
    <property type="entry name" value="PROKAR_LIPOPROTEIN"/>
    <property type="match status" value="1"/>
</dbReference>
<dbReference type="AlphaFoldDB" id="A0A4P9VV88"/>
<dbReference type="EMBL" id="NDXW01000001">
    <property type="protein sequence ID" value="RDH46344.1"/>
    <property type="molecule type" value="Genomic_DNA"/>
</dbReference>
<sequence>MRILSCFLIFLLSGCSTLIERTGGIEHSNLCTSIDELNKLLGKPKLVYGHNDHNLPKHIFLRTNNLSYEKILVHEIKGKVKKASDGVPQMYLAILTLGISEVIVVPVSTVKRISSNFEKHDYVSVYDEHGRCILSEVYDTNGNQIMTGWY</sequence>
<organism evidence="1 2">
    <name type="scientific">Zooshikella ganghwensis</name>
    <dbReference type="NCBI Taxonomy" id="202772"/>
    <lineage>
        <taxon>Bacteria</taxon>
        <taxon>Pseudomonadati</taxon>
        <taxon>Pseudomonadota</taxon>
        <taxon>Gammaproteobacteria</taxon>
        <taxon>Oceanospirillales</taxon>
        <taxon>Zooshikellaceae</taxon>
        <taxon>Zooshikella</taxon>
    </lineage>
</organism>
<comment type="caution">
    <text evidence="1">The sequence shown here is derived from an EMBL/GenBank/DDBJ whole genome shotgun (WGS) entry which is preliminary data.</text>
</comment>
<proteinExistence type="predicted"/>
<evidence type="ECO:0000313" key="1">
    <source>
        <dbReference type="EMBL" id="RDH46344.1"/>
    </source>
</evidence>